<evidence type="ECO:0000256" key="1">
    <source>
        <dbReference type="ARBA" id="ARBA00000085"/>
    </source>
</evidence>
<dbReference type="EC" id="2.7.13.3" evidence="2"/>
<protein>
    <recommendedName>
        <fullName evidence="2">histidine kinase</fullName>
        <ecNumber evidence="2">2.7.13.3</ecNumber>
    </recommendedName>
</protein>
<dbReference type="InterPro" id="IPR050351">
    <property type="entry name" value="BphY/WalK/GraS-like"/>
</dbReference>
<dbReference type="CDD" id="cd00075">
    <property type="entry name" value="HATPase"/>
    <property type="match status" value="1"/>
</dbReference>
<evidence type="ECO:0000256" key="4">
    <source>
        <dbReference type="ARBA" id="ARBA00022679"/>
    </source>
</evidence>
<dbReference type="SUPFAM" id="SSF55874">
    <property type="entry name" value="ATPase domain of HSP90 chaperone/DNA topoisomerase II/histidine kinase"/>
    <property type="match status" value="1"/>
</dbReference>
<reference evidence="7 8" key="1">
    <citation type="submission" date="2020-10" db="EMBL/GenBank/DDBJ databases">
        <title>complete genome sequencing of Lysobacter sp. H23M41.</title>
        <authorList>
            <person name="Bae J.-W."/>
            <person name="Lee S.-Y."/>
        </authorList>
    </citation>
    <scope>NUCLEOTIDE SEQUENCE [LARGE SCALE GENOMIC DNA]</scope>
    <source>
        <strain evidence="7 8">H23M41</strain>
    </source>
</reference>
<keyword evidence="8" id="KW-1185">Reference proteome</keyword>
<dbReference type="Gene3D" id="3.30.565.10">
    <property type="entry name" value="Histidine kinase-like ATPase, C-terminal domain"/>
    <property type="match status" value="1"/>
</dbReference>
<dbReference type="InterPro" id="IPR003594">
    <property type="entry name" value="HATPase_dom"/>
</dbReference>
<evidence type="ECO:0000259" key="6">
    <source>
        <dbReference type="PROSITE" id="PS50109"/>
    </source>
</evidence>
<dbReference type="EMBL" id="CP063657">
    <property type="protein sequence ID" value="QOW22077.1"/>
    <property type="molecule type" value="Genomic_DNA"/>
</dbReference>
<name>A0A7S6UKP2_9GAMM</name>
<dbReference type="SUPFAM" id="SSF47384">
    <property type="entry name" value="Homodimeric domain of signal transducing histidine kinase"/>
    <property type="match status" value="1"/>
</dbReference>
<dbReference type="InterPro" id="IPR003661">
    <property type="entry name" value="HisK_dim/P_dom"/>
</dbReference>
<dbReference type="Gene3D" id="1.10.287.130">
    <property type="match status" value="1"/>
</dbReference>
<keyword evidence="3" id="KW-0597">Phosphoprotein</keyword>
<keyword evidence="4" id="KW-0808">Transferase</keyword>
<dbReference type="PRINTS" id="PR00344">
    <property type="entry name" value="BCTRLSENSOR"/>
</dbReference>
<feature type="domain" description="Histidine kinase" evidence="6">
    <location>
        <begin position="126"/>
        <end position="340"/>
    </location>
</feature>
<accession>A0A7S6UKP2</accession>
<evidence type="ECO:0000313" key="7">
    <source>
        <dbReference type="EMBL" id="QOW22077.1"/>
    </source>
</evidence>
<dbReference type="PANTHER" id="PTHR42878">
    <property type="entry name" value="TWO-COMPONENT HISTIDINE KINASE"/>
    <property type="match status" value="1"/>
</dbReference>
<organism evidence="7 8">
    <name type="scientific">Novilysobacter avium</name>
    <dbReference type="NCBI Taxonomy" id="2781023"/>
    <lineage>
        <taxon>Bacteria</taxon>
        <taxon>Pseudomonadati</taxon>
        <taxon>Pseudomonadota</taxon>
        <taxon>Gammaproteobacteria</taxon>
        <taxon>Lysobacterales</taxon>
        <taxon>Lysobacteraceae</taxon>
        <taxon>Novilysobacter</taxon>
    </lineage>
</organism>
<comment type="catalytic activity">
    <reaction evidence="1">
        <text>ATP + protein L-histidine = ADP + protein N-phospho-L-histidine.</text>
        <dbReference type="EC" id="2.7.13.3"/>
    </reaction>
</comment>
<evidence type="ECO:0000256" key="5">
    <source>
        <dbReference type="ARBA" id="ARBA00022777"/>
    </source>
</evidence>
<dbReference type="InterPro" id="IPR036097">
    <property type="entry name" value="HisK_dim/P_sf"/>
</dbReference>
<dbReference type="PANTHER" id="PTHR42878:SF15">
    <property type="entry name" value="BACTERIOPHYTOCHROME"/>
    <property type="match status" value="1"/>
</dbReference>
<dbReference type="SMART" id="SM00388">
    <property type="entry name" value="HisKA"/>
    <property type="match status" value="1"/>
</dbReference>
<proteinExistence type="predicted"/>
<dbReference type="CDD" id="cd00082">
    <property type="entry name" value="HisKA"/>
    <property type="match status" value="1"/>
</dbReference>
<dbReference type="RefSeq" id="WP_194034624.1">
    <property type="nucleotide sequence ID" value="NZ_CP063657.1"/>
</dbReference>
<sequence>MAILAIDGTWQETNPALRCLLAGVAGAPTVDGPAPGTLFELVQSEQAATLRAEVAALVAGDRQAIDRPITCHRGDEALEVRVNIAAIRDTAGLATGLVAQIREDTGAVQAAALDAMRHQLQAQVDAVAHDLRAPLRSINNFSGLLARKLDEGLDATSRDHLGRIRGAASRMSGLLDGLAELSRASTAQIRESLVDISMLADWVAAEQQDAHPDREFLITVQPGLGARGDERLLKTLLAQVMDNARRFSPDGGPVSVDVAGTQADGMLRLSIRDRGRGFDMRYRHKLFEPFQRLHGADEGAGDGLGLAIAQRIAERHGGRIDAESDPDSGSVFHLYLPAAQIAGAAPGE</sequence>
<keyword evidence="5" id="KW-0418">Kinase</keyword>
<dbReference type="InterPro" id="IPR004358">
    <property type="entry name" value="Sig_transdc_His_kin-like_C"/>
</dbReference>
<gene>
    <name evidence="7" type="ORF">INQ42_00075</name>
</gene>
<dbReference type="Pfam" id="PF00512">
    <property type="entry name" value="HisKA"/>
    <property type="match status" value="1"/>
</dbReference>
<dbReference type="SMART" id="SM00387">
    <property type="entry name" value="HATPase_c"/>
    <property type="match status" value="1"/>
</dbReference>
<dbReference type="InterPro" id="IPR036890">
    <property type="entry name" value="HATPase_C_sf"/>
</dbReference>
<evidence type="ECO:0000313" key="8">
    <source>
        <dbReference type="Proteomes" id="UP000593932"/>
    </source>
</evidence>
<dbReference type="Proteomes" id="UP000593932">
    <property type="component" value="Chromosome"/>
</dbReference>
<dbReference type="Pfam" id="PF02518">
    <property type="entry name" value="HATPase_c"/>
    <property type="match status" value="1"/>
</dbReference>
<dbReference type="InterPro" id="IPR005467">
    <property type="entry name" value="His_kinase_dom"/>
</dbReference>
<dbReference type="PROSITE" id="PS50109">
    <property type="entry name" value="HIS_KIN"/>
    <property type="match status" value="1"/>
</dbReference>
<evidence type="ECO:0000256" key="3">
    <source>
        <dbReference type="ARBA" id="ARBA00022553"/>
    </source>
</evidence>
<evidence type="ECO:0000256" key="2">
    <source>
        <dbReference type="ARBA" id="ARBA00012438"/>
    </source>
</evidence>